<dbReference type="GO" id="GO:0000978">
    <property type="term" value="F:RNA polymerase II cis-regulatory region sequence-specific DNA binding"/>
    <property type="evidence" value="ECO:0007669"/>
    <property type="project" value="TreeGrafter"/>
</dbReference>
<evidence type="ECO:0000256" key="2">
    <source>
        <dbReference type="ARBA" id="ARBA00022737"/>
    </source>
</evidence>
<evidence type="ECO:0000256" key="3">
    <source>
        <dbReference type="ARBA" id="ARBA00022771"/>
    </source>
</evidence>
<evidence type="ECO:0000256" key="8">
    <source>
        <dbReference type="PROSITE-ProRule" id="PRU01263"/>
    </source>
</evidence>
<evidence type="ECO:0000256" key="7">
    <source>
        <dbReference type="PROSITE-ProRule" id="PRU00042"/>
    </source>
</evidence>
<feature type="domain" description="C2H2-type" evidence="9">
    <location>
        <begin position="401"/>
        <end position="428"/>
    </location>
</feature>
<feature type="domain" description="C2H2-type" evidence="9">
    <location>
        <begin position="224"/>
        <end position="252"/>
    </location>
</feature>
<protein>
    <submittedName>
        <fullName evidence="11">CSON005442 protein</fullName>
    </submittedName>
</protein>
<keyword evidence="3 7" id="KW-0863">Zinc-finger</keyword>
<dbReference type="OMA" id="MDFTRTS"/>
<evidence type="ECO:0000259" key="9">
    <source>
        <dbReference type="PROSITE" id="PS50157"/>
    </source>
</evidence>
<dbReference type="Gene3D" id="3.30.160.60">
    <property type="entry name" value="Classic Zinc Finger"/>
    <property type="match status" value="6"/>
</dbReference>
<reference evidence="11" key="1">
    <citation type="submission" date="2018-07" db="EMBL/GenBank/DDBJ databases">
        <authorList>
            <person name="Quirk P.G."/>
            <person name="Krulwich T.A."/>
        </authorList>
    </citation>
    <scope>NUCLEOTIDE SEQUENCE</scope>
</reference>
<keyword evidence="2" id="KW-0677">Repeat</keyword>
<feature type="binding site" evidence="8">
    <location>
        <position position="8"/>
    </location>
    <ligand>
        <name>Zn(2+)</name>
        <dbReference type="ChEBI" id="CHEBI:29105"/>
    </ligand>
</feature>
<dbReference type="PROSITE" id="PS50157">
    <property type="entry name" value="ZINC_FINGER_C2H2_2"/>
    <property type="match status" value="8"/>
</dbReference>
<dbReference type="SUPFAM" id="SSF57667">
    <property type="entry name" value="beta-beta-alpha zinc fingers"/>
    <property type="match status" value="5"/>
</dbReference>
<evidence type="ECO:0000259" key="10">
    <source>
        <dbReference type="PROSITE" id="PS51915"/>
    </source>
</evidence>
<dbReference type="FunFam" id="3.30.160.60:FF:000110">
    <property type="entry name" value="Zinc finger protein-like"/>
    <property type="match status" value="1"/>
</dbReference>
<name>A0A336MTD1_CULSO</name>
<feature type="binding site" evidence="8">
    <location>
        <position position="50"/>
    </location>
    <ligand>
        <name>Zn(2+)</name>
        <dbReference type="ChEBI" id="CHEBI:29105"/>
    </ligand>
</feature>
<dbReference type="FunFam" id="3.30.160.60:FF:000446">
    <property type="entry name" value="Zinc finger protein"/>
    <property type="match status" value="2"/>
</dbReference>
<dbReference type="Pfam" id="PF07776">
    <property type="entry name" value="zf-AD"/>
    <property type="match status" value="1"/>
</dbReference>
<dbReference type="GO" id="GO:0008270">
    <property type="term" value="F:zinc ion binding"/>
    <property type="evidence" value="ECO:0007669"/>
    <property type="project" value="UniProtKB-UniRule"/>
</dbReference>
<accession>A0A336MTD1</accession>
<feature type="domain" description="C2H2-type" evidence="9">
    <location>
        <begin position="457"/>
        <end position="484"/>
    </location>
</feature>
<dbReference type="EMBL" id="UFQT01002158">
    <property type="protein sequence ID" value="SSX32811.1"/>
    <property type="molecule type" value="Genomic_DNA"/>
</dbReference>
<dbReference type="PROSITE" id="PS51915">
    <property type="entry name" value="ZAD"/>
    <property type="match status" value="1"/>
</dbReference>
<feature type="domain" description="C2H2-type" evidence="9">
    <location>
        <begin position="201"/>
        <end position="219"/>
    </location>
</feature>
<proteinExistence type="inferred from homology"/>
<evidence type="ECO:0000256" key="6">
    <source>
        <dbReference type="ARBA" id="ARBA00037948"/>
    </source>
</evidence>
<evidence type="ECO:0000256" key="5">
    <source>
        <dbReference type="ARBA" id="ARBA00023242"/>
    </source>
</evidence>
<dbReference type="PANTHER" id="PTHR24388:SF104">
    <property type="entry name" value="AT-RICH BINDING PROTEIN-RELATED"/>
    <property type="match status" value="1"/>
</dbReference>
<organism evidence="11">
    <name type="scientific">Culicoides sonorensis</name>
    <name type="common">Biting midge</name>
    <dbReference type="NCBI Taxonomy" id="179676"/>
    <lineage>
        <taxon>Eukaryota</taxon>
        <taxon>Metazoa</taxon>
        <taxon>Ecdysozoa</taxon>
        <taxon>Arthropoda</taxon>
        <taxon>Hexapoda</taxon>
        <taxon>Insecta</taxon>
        <taxon>Pterygota</taxon>
        <taxon>Neoptera</taxon>
        <taxon>Endopterygota</taxon>
        <taxon>Diptera</taxon>
        <taxon>Nematocera</taxon>
        <taxon>Chironomoidea</taxon>
        <taxon>Ceratopogonidae</taxon>
        <taxon>Ceratopogoninae</taxon>
        <taxon>Culicoides</taxon>
        <taxon>Monoculicoides</taxon>
    </lineage>
</organism>
<keyword evidence="4 8" id="KW-0862">Zinc</keyword>
<feature type="domain" description="C2H2-type" evidence="9">
    <location>
        <begin position="429"/>
        <end position="456"/>
    </location>
</feature>
<dbReference type="GO" id="GO:0000981">
    <property type="term" value="F:DNA-binding transcription factor activity, RNA polymerase II-specific"/>
    <property type="evidence" value="ECO:0007669"/>
    <property type="project" value="TreeGrafter"/>
</dbReference>
<keyword evidence="5" id="KW-0539">Nucleus</keyword>
<dbReference type="SMART" id="SM00355">
    <property type="entry name" value="ZnF_C2H2"/>
    <property type="match status" value="10"/>
</dbReference>
<evidence type="ECO:0000256" key="1">
    <source>
        <dbReference type="ARBA" id="ARBA00022723"/>
    </source>
</evidence>
<feature type="domain" description="C2H2-type" evidence="9">
    <location>
        <begin position="341"/>
        <end position="369"/>
    </location>
</feature>
<comment type="similarity">
    <text evidence="6">Belongs to the snail C2H2-type zinc-finger protein family.</text>
</comment>
<dbReference type="Pfam" id="PF00096">
    <property type="entry name" value="zf-C2H2"/>
    <property type="match status" value="6"/>
</dbReference>
<dbReference type="PANTHER" id="PTHR24388">
    <property type="entry name" value="ZINC FINGER PROTEIN"/>
    <property type="match status" value="1"/>
</dbReference>
<gene>
    <name evidence="11" type="primary">CSON005442</name>
</gene>
<feature type="domain" description="C2H2-type" evidence="9">
    <location>
        <begin position="252"/>
        <end position="279"/>
    </location>
</feature>
<feature type="binding site" evidence="8">
    <location>
        <position position="5"/>
    </location>
    <ligand>
        <name>Zn(2+)</name>
        <dbReference type="ChEBI" id="CHEBI:29105"/>
    </ligand>
</feature>
<dbReference type="InterPro" id="IPR050527">
    <property type="entry name" value="Snail/Krueppel_Znf"/>
</dbReference>
<feature type="domain" description="ZAD" evidence="10">
    <location>
        <begin position="3"/>
        <end position="77"/>
    </location>
</feature>
<feature type="domain" description="C2H2-type" evidence="9">
    <location>
        <begin position="280"/>
        <end position="308"/>
    </location>
</feature>
<dbReference type="InterPro" id="IPR036236">
    <property type="entry name" value="Znf_C2H2_sf"/>
</dbReference>
<dbReference type="PROSITE" id="PS00028">
    <property type="entry name" value="ZINC_FINGER_C2H2_1"/>
    <property type="match status" value="7"/>
</dbReference>
<keyword evidence="1 8" id="KW-0479">Metal-binding</keyword>
<dbReference type="InterPro" id="IPR013087">
    <property type="entry name" value="Znf_C2H2_type"/>
</dbReference>
<dbReference type="InterPro" id="IPR012934">
    <property type="entry name" value="Znf_AD"/>
</dbReference>
<dbReference type="AlphaFoldDB" id="A0A336MTD1"/>
<evidence type="ECO:0000313" key="11">
    <source>
        <dbReference type="EMBL" id="SSX32811.1"/>
    </source>
</evidence>
<dbReference type="GO" id="GO:0005634">
    <property type="term" value="C:nucleus"/>
    <property type="evidence" value="ECO:0007669"/>
    <property type="project" value="UniProtKB-SubCell"/>
</dbReference>
<evidence type="ECO:0000256" key="4">
    <source>
        <dbReference type="ARBA" id="ARBA00022833"/>
    </source>
</evidence>
<feature type="binding site" evidence="8">
    <location>
        <position position="53"/>
    </location>
    <ligand>
        <name>Zn(2+)</name>
        <dbReference type="ChEBI" id="CHEBI:29105"/>
    </ligand>
</feature>
<dbReference type="Pfam" id="PF13912">
    <property type="entry name" value="zf-C2H2_6"/>
    <property type="match status" value="2"/>
</dbReference>
<dbReference type="VEuPathDB" id="VectorBase:CSON005442"/>
<sequence>MNLTCRICLRNNIQSKHYLKSLSKSLGISFSEIYKYVSGLEPLDEPDILCVTCADTLSTAYRFKKRLEINEKYFQTAKENTNKLELAPHKTEIIIFDKEILNNNLLKEEVEDKHCELIQDDIDVLSEQETEDLVEEVSPDKYIVTKQRIDCHSQNESNIANDTLIPKDTPKRNRKRVKLKNEIDKKEFENEKEDGHFDNGFACNECDKKFQSRQQLETHTCDKKTCPECLKEFTYFATLRAHVRRCHTEKSFCCHLCGTAFVRQTELQDHLLRHENPKPYECDICLERYAVKNSLKDHMRTCHIQTEEGFYCEYCSNSKKYPTEKKLLDHHARVHSGDDRYQCQQCPKRFKYPESLRNHHVRYHTSPLNWFSCNDCNFRGSTMKALEKHKLVHLDNSEKPFKCSYCDKGFGRRYEWNRHEMIHRSEKPFICGICGHMVRTNYLLQKHMRVHQQGRPYSCTLCDKTYRDRDTYKKHMKAHADKMEAKGEYLNLDAAMQQLEKVHKTIPIKAKSFPVILSSSTGERNDENLMITEVQEII</sequence>
<dbReference type="SMART" id="SM00868">
    <property type="entry name" value="zf-AD"/>
    <property type="match status" value="1"/>
</dbReference>